<name>A0ABT1QUY4_9GAMM</name>
<dbReference type="Proteomes" id="UP001165498">
    <property type="component" value="Unassembled WGS sequence"/>
</dbReference>
<proteinExistence type="predicted"/>
<sequence length="312" mass="33791">MTHAFSATELATLREHRIELFADRVIFDAQPPMDEDAIAAVQALCAGPLPPALRALWRQTAGGRLDYALSVPMPTRAGSRVEAVSWCELFYHGSRFYNDLQGWIEHEQEQAREIAEDDGREWDGKLFYLPIGGFEYRDRIYVVTAPGAPDDGGVLAWKMGLPPAWSPALTEDAVATFAPDLHTAFGCLALHDDPLAPGRGYGSGSELLEYLEQCRKDGLPAALADALLAFYLRARIDWRGLLDSGTLAAHPRALQLALAHAVEQDDAALLQRIAAAGCALDGIIIGAADALAYARKNKKDSAVAVLVGLGMR</sequence>
<accession>A0ABT1QUY4</accession>
<dbReference type="RefSeq" id="WP_255915283.1">
    <property type="nucleotide sequence ID" value="NZ_JANFQO010000014.1"/>
</dbReference>
<keyword evidence="2" id="KW-1185">Reference proteome</keyword>
<evidence type="ECO:0000313" key="2">
    <source>
        <dbReference type="Proteomes" id="UP001165498"/>
    </source>
</evidence>
<organism evidence="1 2">
    <name type="scientific">Tahibacter harae</name>
    <dbReference type="NCBI Taxonomy" id="2963937"/>
    <lineage>
        <taxon>Bacteria</taxon>
        <taxon>Pseudomonadati</taxon>
        <taxon>Pseudomonadota</taxon>
        <taxon>Gammaproteobacteria</taxon>
        <taxon>Lysobacterales</taxon>
        <taxon>Rhodanobacteraceae</taxon>
        <taxon>Tahibacter</taxon>
    </lineage>
</organism>
<evidence type="ECO:0008006" key="3">
    <source>
        <dbReference type="Google" id="ProtNLM"/>
    </source>
</evidence>
<protein>
    <recommendedName>
        <fullName evidence="3">SMI1/KNR4 family protein SUKH-1</fullName>
    </recommendedName>
</protein>
<comment type="caution">
    <text evidence="1">The sequence shown here is derived from an EMBL/GenBank/DDBJ whole genome shotgun (WGS) entry which is preliminary data.</text>
</comment>
<evidence type="ECO:0000313" key="1">
    <source>
        <dbReference type="EMBL" id="MCQ4166093.1"/>
    </source>
</evidence>
<reference evidence="1" key="1">
    <citation type="submission" date="2022-07" db="EMBL/GenBank/DDBJ databases">
        <title>Tahibacter sp., a new gammaproteobacterium isolated from the silt sample collected at pig farm.</title>
        <authorList>
            <person name="Chen H."/>
        </authorList>
    </citation>
    <scope>NUCLEOTIDE SEQUENCE</scope>
    <source>
        <strain evidence="1">P2K</strain>
    </source>
</reference>
<gene>
    <name evidence="1" type="ORF">NM961_15330</name>
</gene>
<dbReference type="EMBL" id="JANFQO010000014">
    <property type="protein sequence ID" value="MCQ4166093.1"/>
    <property type="molecule type" value="Genomic_DNA"/>
</dbReference>